<accession>A0A1Y2F701</accession>
<evidence type="ECO:0000313" key="8">
    <source>
        <dbReference type="EMBL" id="ORY79651.1"/>
    </source>
</evidence>
<evidence type="ECO:0000256" key="5">
    <source>
        <dbReference type="ARBA" id="ARBA00023136"/>
    </source>
</evidence>
<dbReference type="Pfam" id="PF07690">
    <property type="entry name" value="MFS_1"/>
    <property type="match status" value="1"/>
</dbReference>
<reference evidence="8 9" key="1">
    <citation type="submission" date="2016-08" db="EMBL/GenBank/DDBJ databases">
        <title>A Parts List for Fungal Cellulosomes Revealed by Comparative Genomics.</title>
        <authorList>
            <consortium name="DOE Joint Genome Institute"/>
            <person name="Haitjema C.H."/>
            <person name="Gilmore S.P."/>
            <person name="Henske J.K."/>
            <person name="Solomon K.V."/>
            <person name="De Groot R."/>
            <person name="Kuo A."/>
            <person name="Mondo S.J."/>
            <person name="Salamov A.A."/>
            <person name="Labutti K."/>
            <person name="Zhao Z."/>
            <person name="Chiniquy J."/>
            <person name="Barry K."/>
            <person name="Brewer H.M."/>
            <person name="Purvine S.O."/>
            <person name="Wright A.T."/>
            <person name="Boxma B."/>
            <person name="Van Alen T."/>
            <person name="Hackstein J.H."/>
            <person name="Baker S.E."/>
            <person name="Grigoriev I.V."/>
            <person name="O'Malley M.A."/>
        </authorList>
    </citation>
    <scope>NUCLEOTIDE SEQUENCE [LARGE SCALE GENOMIC DNA]</scope>
    <source>
        <strain evidence="8 9">G1</strain>
    </source>
</reference>
<evidence type="ECO:0000313" key="9">
    <source>
        <dbReference type="Proteomes" id="UP000193920"/>
    </source>
</evidence>
<organism evidence="8 9">
    <name type="scientific">Neocallimastix californiae</name>
    <dbReference type="NCBI Taxonomy" id="1754190"/>
    <lineage>
        <taxon>Eukaryota</taxon>
        <taxon>Fungi</taxon>
        <taxon>Fungi incertae sedis</taxon>
        <taxon>Chytridiomycota</taxon>
        <taxon>Chytridiomycota incertae sedis</taxon>
        <taxon>Neocallimastigomycetes</taxon>
        <taxon>Neocallimastigales</taxon>
        <taxon>Neocallimastigaceae</taxon>
        <taxon>Neocallimastix</taxon>
    </lineage>
</organism>
<dbReference type="Proteomes" id="UP000193920">
    <property type="component" value="Unassembled WGS sequence"/>
</dbReference>
<gene>
    <name evidence="8" type="ORF">LY90DRAFT_398335</name>
</gene>
<sequence length="356" mass="40161">MSLYEVPINDDTEVFLHNENEEEDITVIKEKVRKPFPKLQVFLALLCVLPEAFADSLTVPYIYNMVKEFGVAEKEEDIGFYVGLLGSAFYLSLCITNIFWGHLSDKFGRKPILLCNIVGTCIGTIVFGSSQTFHVALLGRFIAGSCSANGTVAKGMLGDVIDESQRTIGYSFYGVTWGLASMIGPLIGGALANPSSKYTIFNYDFWIKYNYLLPSIFVMTLGVISFFVSLRYLNEPAMEQNYNMLEDEYINLDETNMNNDKNDLNETSITLNNTNSNNNRNDTISSSMITDSLSSKKDLPFFESIKLIFSKSSWIAIVCYCLLSLATMLFFTVRFKKKKKKKNNNNNNNNNNNKIK</sequence>
<feature type="transmembrane region" description="Helical" evidence="6">
    <location>
        <begin position="211"/>
        <end position="233"/>
    </location>
</feature>
<evidence type="ECO:0000256" key="4">
    <source>
        <dbReference type="ARBA" id="ARBA00022989"/>
    </source>
</evidence>
<dbReference type="PROSITE" id="PS50850">
    <property type="entry name" value="MFS"/>
    <property type="match status" value="1"/>
</dbReference>
<dbReference type="PANTHER" id="PTHR23504">
    <property type="entry name" value="MAJOR FACILITATOR SUPERFAMILY DOMAIN-CONTAINING PROTEIN 10"/>
    <property type="match status" value="1"/>
</dbReference>
<comment type="caution">
    <text evidence="8">The sequence shown here is derived from an EMBL/GenBank/DDBJ whole genome shotgun (WGS) entry which is preliminary data.</text>
</comment>
<evidence type="ECO:0000256" key="2">
    <source>
        <dbReference type="ARBA" id="ARBA00022448"/>
    </source>
</evidence>
<dbReference type="PANTHER" id="PTHR23504:SF15">
    <property type="entry name" value="MAJOR FACILITATOR SUPERFAMILY (MFS) PROFILE DOMAIN-CONTAINING PROTEIN"/>
    <property type="match status" value="1"/>
</dbReference>
<dbReference type="InterPro" id="IPR011701">
    <property type="entry name" value="MFS"/>
</dbReference>
<feature type="transmembrane region" description="Helical" evidence="6">
    <location>
        <begin position="41"/>
        <end position="63"/>
    </location>
</feature>
<dbReference type="SUPFAM" id="SSF103473">
    <property type="entry name" value="MFS general substrate transporter"/>
    <property type="match status" value="1"/>
</dbReference>
<dbReference type="EMBL" id="MCOG01000014">
    <property type="protein sequence ID" value="ORY79651.1"/>
    <property type="molecule type" value="Genomic_DNA"/>
</dbReference>
<feature type="transmembrane region" description="Helical" evidence="6">
    <location>
        <begin position="314"/>
        <end position="333"/>
    </location>
</feature>
<dbReference type="InterPro" id="IPR020846">
    <property type="entry name" value="MFS_dom"/>
</dbReference>
<comment type="subcellular location">
    <subcellularLocation>
        <location evidence="1">Membrane</location>
        <topology evidence="1">Multi-pass membrane protein</topology>
    </subcellularLocation>
</comment>
<keyword evidence="9" id="KW-1185">Reference proteome</keyword>
<dbReference type="STRING" id="1754190.A0A1Y2F701"/>
<feature type="transmembrane region" description="Helical" evidence="6">
    <location>
        <begin position="112"/>
        <end position="130"/>
    </location>
</feature>
<dbReference type="GO" id="GO:0022857">
    <property type="term" value="F:transmembrane transporter activity"/>
    <property type="evidence" value="ECO:0007669"/>
    <property type="project" value="InterPro"/>
</dbReference>
<evidence type="ECO:0000256" key="3">
    <source>
        <dbReference type="ARBA" id="ARBA00022692"/>
    </source>
</evidence>
<name>A0A1Y2F701_9FUNG</name>
<keyword evidence="3 6" id="KW-0812">Transmembrane</keyword>
<keyword evidence="5 6" id="KW-0472">Membrane</keyword>
<evidence type="ECO:0000259" key="7">
    <source>
        <dbReference type="PROSITE" id="PS50850"/>
    </source>
</evidence>
<keyword evidence="4 6" id="KW-1133">Transmembrane helix</keyword>
<feature type="transmembrane region" description="Helical" evidence="6">
    <location>
        <begin position="78"/>
        <end position="100"/>
    </location>
</feature>
<dbReference type="AlphaFoldDB" id="A0A1Y2F701"/>
<feature type="transmembrane region" description="Helical" evidence="6">
    <location>
        <begin position="170"/>
        <end position="191"/>
    </location>
</feature>
<proteinExistence type="predicted"/>
<evidence type="ECO:0000256" key="6">
    <source>
        <dbReference type="SAM" id="Phobius"/>
    </source>
</evidence>
<dbReference type="InterPro" id="IPR036259">
    <property type="entry name" value="MFS_trans_sf"/>
</dbReference>
<protein>
    <submittedName>
        <fullName evidence="8">MFS general substrate transporter</fullName>
    </submittedName>
</protein>
<dbReference type="OrthoDB" id="419616at2759"/>
<dbReference type="GO" id="GO:0016020">
    <property type="term" value="C:membrane"/>
    <property type="evidence" value="ECO:0007669"/>
    <property type="project" value="UniProtKB-SubCell"/>
</dbReference>
<feature type="domain" description="Major facilitator superfamily (MFS) profile" evidence="7">
    <location>
        <begin position="40"/>
        <end position="356"/>
    </location>
</feature>
<keyword evidence="2" id="KW-0813">Transport</keyword>
<evidence type="ECO:0000256" key="1">
    <source>
        <dbReference type="ARBA" id="ARBA00004141"/>
    </source>
</evidence>
<dbReference type="Gene3D" id="1.20.1250.20">
    <property type="entry name" value="MFS general substrate transporter like domains"/>
    <property type="match status" value="1"/>
</dbReference>